<keyword evidence="7 10" id="KW-0784">Thiamine biosynthesis</keyword>
<accession>A0ABZ3CEV4</accession>
<dbReference type="Pfam" id="PF02779">
    <property type="entry name" value="Transket_pyr"/>
    <property type="match status" value="1"/>
</dbReference>
<dbReference type="Pfam" id="PF13292">
    <property type="entry name" value="DXP_synthase_N"/>
    <property type="match status" value="1"/>
</dbReference>
<dbReference type="EMBL" id="CP115965">
    <property type="protein sequence ID" value="WZX00068.1"/>
    <property type="molecule type" value="Genomic_DNA"/>
</dbReference>
<dbReference type="SMART" id="SM00861">
    <property type="entry name" value="Transket_pyr"/>
    <property type="match status" value="1"/>
</dbReference>
<feature type="binding site" evidence="10">
    <location>
        <begin position="146"/>
        <end position="147"/>
    </location>
    <ligand>
        <name>thiamine diphosphate</name>
        <dbReference type="ChEBI" id="CHEBI:58937"/>
    </ligand>
</feature>
<proteinExistence type="inferred from homology"/>
<dbReference type="PANTHER" id="PTHR43322:SF5">
    <property type="entry name" value="1-DEOXY-D-XYLULOSE-5-PHOSPHATE SYNTHASE, CHLOROPLASTIC"/>
    <property type="match status" value="1"/>
</dbReference>
<evidence type="ECO:0000256" key="2">
    <source>
        <dbReference type="ARBA" id="ARBA00011081"/>
    </source>
</evidence>
<dbReference type="InterPro" id="IPR005475">
    <property type="entry name" value="Transketolase-like_Pyr-bd"/>
</dbReference>
<feature type="region of interest" description="Disordered" evidence="11">
    <location>
        <begin position="626"/>
        <end position="663"/>
    </location>
</feature>
<dbReference type="EC" id="2.2.1.7" evidence="10"/>
<keyword evidence="9 10" id="KW-0414">Isoprene biosynthesis</keyword>
<protein>
    <recommendedName>
        <fullName evidence="10">1-deoxy-D-xylulose-5-phosphate synthase</fullName>
        <ecNumber evidence="10">2.2.1.7</ecNumber>
    </recommendedName>
    <alternativeName>
        <fullName evidence="10">1-deoxyxylulose-5-phosphate synthase</fullName>
        <shortName evidence="10">DXP synthase</shortName>
        <shortName evidence="10">DXPS</shortName>
    </alternativeName>
</protein>
<dbReference type="Proteomes" id="UP001434337">
    <property type="component" value="Chromosome"/>
</dbReference>
<feature type="binding site" evidence="10">
    <location>
        <position position="145"/>
    </location>
    <ligand>
        <name>Mg(2+)</name>
        <dbReference type="ChEBI" id="CHEBI:18420"/>
    </ligand>
</feature>
<dbReference type="HAMAP" id="MF_00315">
    <property type="entry name" value="DXP_synth"/>
    <property type="match status" value="1"/>
</dbReference>
<feature type="binding site" evidence="10">
    <location>
        <position position="73"/>
    </location>
    <ligand>
        <name>thiamine diphosphate</name>
        <dbReference type="ChEBI" id="CHEBI:58937"/>
    </ligand>
</feature>
<feature type="binding site" evidence="10">
    <location>
        <begin position="114"/>
        <end position="116"/>
    </location>
    <ligand>
        <name>thiamine diphosphate</name>
        <dbReference type="ChEBI" id="CHEBI:58937"/>
    </ligand>
</feature>
<evidence type="ECO:0000256" key="11">
    <source>
        <dbReference type="SAM" id="MobiDB-lite"/>
    </source>
</evidence>
<keyword evidence="6 10" id="KW-0460">Magnesium</keyword>
<dbReference type="InterPro" id="IPR033248">
    <property type="entry name" value="Transketolase_C"/>
</dbReference>
<comment type="pathway">
    <text evidence="1 10">Metabolic intermediate biosynthesis; 1-deoxy-D-xylulose 5-phosphate biosynthesis; 1-deoxy-D-xylulose 5-phosphate from D-glyceraldehyde 3-phosphate and pyruvate: step 1/1.</text>
</comment>
<dbReference type="InterPro" id="IPR029061">
    <property type="entry name" value="THDP-binding"/>
</dbReference>
<evidence type="ECO:0000256" key="5">
    <source>
        <dbReference type="ARBA" id="ARBA00022723"/>
    </source>
</evidence>
<evidence type="ECO:0000256" key="4">
    <source>
        <dbReference type="ARBA" id="ARBA00022679"/>
    </source>
</evidence>
<keyword evidence="8 10" id="KW-0786">Thiamine pyrophosphate</keyword>
<dbReference type="SUPFAM" id="SSF52922">
    <property type="entry name" value="TK C-terminal domain-like"/>
    <property type="match status" value="1"/>
</dbReference>
<keyword evidence="4 10" id="KW-0808">Transferase</keyword>
<dbReference type="InterPro" id="IPR009014">
    <property type="entry name" value="Transketo_C/PFOR_II"/>
</dbReference>
<dbReference type="InterPro" id="IPR005477">
    <property type="entry name" value="Dxylulose-5-P_synthase"/>
</dbReference>
<name>A0ABZ3CEV4_9ACTN</name>
<feature type="binding site" evidence="10">
    <location>
        <position position="286"/>
    </location>
    <ligand>
        <name>thiamine diphosphate</name>
        <dbReference type="ChEBI" id="CHEBI:58937"/>
    </ligand>
</feature>
<evidence type="ECO:0000256" key="10">
    <source>
        <dbReference type="HAMAP-Rule" id="MF_00315"/>
    </source>
</evidence>
<evidence type="ECO:0000313" key="14">
    <source>
        <dbReference type="Proteomes" id="UP001434337"/>
    </source>
</evidence>
<dbReference type="Gene3D" id="3.40.50.970">
    <property type="match status" value="2"/>
</dbReference>
<dbReference type="GO" id="GO:0008661">
    <property type="term" value="F:1-deoxy-D-xylulose-5-phosphate synthase activity"/>
    <property type="evidence" value="ECO:0007669"/>
    <property type="project" value="UniProtKB-EC"/>
</dbReference>
<dbReference type="PANTHER" id="PTHR43322">
    <property type="entry name" value="1-D-DEOXYXYLULOSE 5-PHOSPHATE SYNTHASE-RELATED"/>
    <property type="match status" value="1"/>
</dbReference>
<evidence type="ECO:0000256" key="6">
    <source>
        <dbReference type="ARBA" id="ARBA00022842"/>
    </source>
</evidence>
<feature type="domain" description="Transketolase-like pyrimidine-binding" evidence="12">
    <location>
        <begin position="317"/>
        <end position="482"/>
    </location>
</feature>
<comment type="cofactor">
    <cofactor evidence="10">
        <name>thiamine diphosphate</name>
        <dbReference type="ChEBI" id="CHEBI:58937"/>
    </cofactor>
    <text evidence="10">Binds 1 thiamine pyrophosphate per subunit.</text>
</comment>
<evidence type="ECO:0000313" key="13">
    <source>
        <dbReference type="EMBL" id="WZX00068.1"/>
    </source>
</evidence>
<dbReference type="RefSeq" id="WP_342373464.1">
    <property type="nucleotide sequence ID" value="NZ_CP115965.1"/>
</dbReference>
<dbReference type="SUPFAM" id="SSF52518">
    <property type="entry name" value="Thiamin diphosphate-binding fold (THDP-binding)"/>
    <property type="match status" value="2"/>
</dbReference>
<reference evidence="13 14" key="1">
    <citation type="journal article" date="2023" name="Environ Microbiome">
        <title>A coral-associated actinobacterium mitigates coral bleaching under heat stress.</title>
        <authorList>
            <person name="Li J."/>
            <person name="Zou Y."/>
            <person name="Li Q."/>
            <person name="Zhang J."/>
            <person name="Bourne D.G."/>
            <person name="Lyu Y."/>
            <person name="Liu C."/>
            <person name="Zhang S."/>
        </authorList>
    </citation>
    <scope>NUCLEOTIDE SEQUENCE [LARGE SCALE GENOMIC DNA]</scope>
    <source>
        <strain evidence="13 14">SCSIO 13291</strain>
    </source>
</reference>
<dbReference type="CDD" id="cd02007">
    <property type="entry name" value="TPP_DXS"/>
    <property type="match status" value="1"/>
</dbReference>
<evidence type="ECO:0000259" key="12">
    <source>
        <dbReference type="SMART" id="SM00861"/>
    </source>
</evidence>
<feature type="compositionally biased region" description="Basic and acidic residues" evidence="11">
    <location>
        <begin position="636"/>
        <end position="663"/>
    </location>
</feature>
<sequence>MSLLESVRGPRDLRELSATQLEQLAGEIRSFLIRNVSRTGGHLGPNLGVVELTIALHRVFDSPHDPMVFDTGHQSYVHKILTGRQEGFPGLRQEGGLSGYPSRQESEHDWVENSHATTSLSWAQGLAKAFQLRGEDRTVVAVIGDGALTGGMAWEAMNNIAVDAGLKLVIVVNDNGRSYTPTVGGIATHLSSLRTDRRYEATLNLIKQRVRSAPVVGGPVYDLMHGFKTGVKDVLAPQGLFSDLGLKYIGPIDGHDIGLVERALESARNYGGPVIVHCMTLKGRGFRAAEQDEADRFHAVGAIDEETGEPLTANPKRTWTDAFRDEITEIARTHPSVVGITAAMLHPTGLDTFAREFPDRVFDVGIAEQHAVTSAAGLAAGGLHPVVALYATFLNRAFDQLLMDVALHHQGVTFVLDRAGITGPDGPSHHGMWDTSLLTMVPGVHLAAPRDERRLAEALRTAVGIADAPSVIRYSKEALPPELPAVAQHGSVDVLARATDSQVLIVAHGSFAGLGVEAGQRLGAQGIPATVVDPVWALPTSDDLIELCRTHRLVLTLEDGGVNGGLGARLAQDAARAGVWTPVRSLGVPAEFLDQGSRDQVLERLGLTAQAVARAAVELAVSCTEAGTGTTEPQDADQHRAGQHSADQHSADQHSADRRAAES</sequence>
<dbReference type="NCBIfam" id="NF003933">
    <property type="entry name" value="PRK05444.2-2"/>
    <property type="match status" value="1"/>
</dbReference>
<keyword evidence="5 10" id="KW-0479">Metal-binding</keyword>
<keyword evidence="14" id="KW-1185">Reference proteome</keyword>
<comment type="catalytic activity">
    <reaction evidence="10">
        <text>D-glyceraldehyde 3-phosphate + pyruvate + H(+) = 1-deoxy-D-xylulose 5-phosphate + CO2</text>
        <dbReference type="Rhea" id="RHEA:12605"/>
        <dbReference type="ChEBI" id="CHEBI:15361"/>
        <dbReference type="ChEBI" id="CHEBI:15378"/>
        <dbReference type="ChEBI" id="CHEBI:16526"/>
        <dbReference type="ChEBI" id="CHEBI:57792"/>
        <dbReference type="ChEBI" id="CHEBI:59776"/>
        <dbReference type="EC" id="2.2.1.7"/>
    </reaction>
</comment>
<evidence type="ECO:0000256" key="3">
    <source>
        <dbReference type="ARBA" id="ARBA00011738"/>
    </source>
</evidence>
<comment type="cofactor">
    <cofactor evidence="10">
        <name>Mg(2+)</name>
        <dbReference type="ChEBI" id="CHEBI:18420"/>
    </cofactor>
    <text evidence="10">Binds 1 Mg(2+) ion per subunit.</text>
</comment>
<dbReference type="Gene3D" id="3.40.50.920">
    <property type="match status" value="1"/>
</dbReference>
<organism evidence="13 14">
    <name type="scientific">Propioniciclava soli</name>
    <dbReference type="NCBI Taxonomy" id="2775081"/>
    <lineage>
        <taxon>Bacteria</taxon>
        <taxon>Bacillati</taxon>
        <taxon>Actinomycetota</taxon>
        <taxon>Actinomycetes</taxon>
        <taxon>Propionibacteriales</taxon>
        <taxon>Propionibacteriaceae</taxon>
        <taxon>Propioniciclava</taxon>
    </lineage>
</organism>
<evidence type="ECO:0000256" key="9">
    <source>
        <dbReference type="ARBA" id="ARBA00023229"/>
    </source>
</evidence>
<dbReference type="NCBIfam" id="TIGR00204">
    <property type="entry name" value="dxs"/>
    <property type="match status" value="1"/>
</dbReference>
<dbReference type="Pfam" id="PF02780">
    <property type="entry name" value="Transketolase_C"/>
    <property type="match status" value="1"/>
</dbReference>
<comment type="similarity">
    <text evidence="2 10">Belongs to the transketolase family. DXPS subfamily.</text>
</comment>
<feature type="binding site" evidence="10">
    <location>
        <position position="175"/>
    </location>
    <ligand>
        <name>Mg(2+)</name>
        <dbReference type="ChEBI" id="CHEBI:18420"/>
    </ligand>
</feature>
<gene>
    <name evidence="10 13" type="primary">dxs</name>
    <name evidence="13" type="ORF">PCC79_07750</name>
</gene>
<evidence type="ECO:0000256" key="8">
    <source>
        <dbReference type="ARBA" id="ARBA00023052"/>
    </source>
</evidence>
<feature type="binding site" evidence="10">
    <location>
        <position position="368"/>
    </location>
    <ligand>
        <name>thiamine diphosphate</name>
        <dbReference type="ChEBI" id="CHEBI:58937"/>
    </ligand>
</feature>
<evidence type="ECO:0000256" key="1">
    <source>
        <dbReference type="ARBA" id="ARBA00004980"/>
    </source>
</evidence>
<evidence type="ECO:0000256" key="7">
    <source>
        <dbReference type="ARBA" id="ARBA00022977"/>
    </source>
</evidence>
<feature type="binding site" evidence="10">
    <location>
        <position position="175"/>
    </location>
    <ligand>
        <name>thiamine diphosphate</name>
        <dbReference type="ChEBI" id="CHEBI:58937"/>
    </ligand>
</feature>
<dbReference type="CDD" id="cd07033">
    <property type="entry name" value="TPP_PYR_DXS_TK_like"/>
    <property type="match status" value="1"/>
</dbReference>
<comment type="function">
    <text evidence="10">Catalyzes the acyloin condensation reaction between C atoms 2 and 3 of pyruvate and glyceraldehyde 3-phosphate to yield 1-deoxy-D-xylulose-5-phosphate (DXP).</text>
</comment>
<comment type="subunit">
    <text evidence="3 10">Homodimer.</text>
</comment>